<dbReference type="RefSeq" id="WP_183898489.1">
    <property type="nucleotide sequence ID" value="NZ_JACIDW010000001.1"/>
</dbReference>
<sequence>MPAAAVYNQDHGHVTGQALSTEDAAQLELQRQAIRACLDRYIPESQPVAILQFPFDFNVGNHMMWVAAMDYLKQRNASIAYTAHGLNFDLQEMMRAVGDGVILFSGGVTVSRLWPRHAEIKRIVAEACPNNRLVSLPSTMLFVDDEDRLEARTIFGNHRDVVLLARDPVSAASARSVFPDNVRVETVHDSALLLLQQQRLSAPEHDVIWLARDDIEGVGSSAPSGVEVFDWTHHDPAGMRVMFPGRFFSRVRKLAPALRSIANRQIAGSYDRFSRYMLASGNHRLDTGKVLVTDRMHPHILCTLRSQHSVLLPDRFGKNRAVYEYTSQNHSTVHWADTHEEALEIARSIARRAPI</sequence>
<dbReference type="Pfam" id="PF04230">
    <property type="entry name" value="PS_pyruv_trans"/>
    <property type="match status" value="1"/>
</dbReference>
<comment type="caution">
    <text evidence="2">The sequence shown here is derived from an EMBL/GenBank/DDBJ whole genome shotgun (WGS) entry which is preliminary data.</text>
</comment>
<evidence type="ECO:0000313" key="2">
    <source>
        <dbReference type="EMBL" id="MBB3962775.1"/>
    </source>
</evidence>
<dbReference type="InterPro" id="IPR007345">
    <property type="entry name" value="Polysacch_pyruvyl_Trfase"/>
</dbReference>
<accession>A0A7W6CKL7</accession>
<reference evidence="2 3" key="1">
    <citation type="submission" date="2020-08" db="EMBL/GenBank/DDBJ databases">
        <title>Genomic Encyclopedia of Type Strains, Phase IV (KMG-IV): sequencing the most valuable type-strain genomes for metagenomic binning, comparative biology and taxonomic classification.</title>
        <authorList>
            <person name="Goeker M."/>
        </authorList>
    </citation>
    <scope>NUCLEOTIDE SEQUENCE [LARGE SCALE GENOMIC DNA]</scope>
    <source>
        <strain evidence="2 3">DSM 26575</strain>
    </source>
</reference>
<dbReference type="Proteomes" id="UP000582090">
    <property type="component" value="Unassembled WGS sequence"/>
</dbReference>
<feature type="domain" description="Polysaccharide pyruvyl transferase" evidence="1">
    <location>
        <begin position="58"/>
        <end position="200"/>
    </location>
</feature>
<dbReference type="EC" id="2.-.-.-" evidence="2"/>
<name>A0A7W6CKL7_9HYPH</name>
<proteinExistence type="predicted"/>
<protein>
    <submittedName>
        <fullName evidence="2">Pyruvyl transferase EpsO</fullName>
        <ecNumber evidence="2">2.-.-.-</ecNumber>
    </submittedName>
</protein>
<dbReference type="EMBL" id="JACIDW010000001">
    <property type="protein sequence ID" value="MBB3962775.1"/>
    <property type="molecule type" value="Genomic_DNA"/>
</dbReference>
<dbReference type="GO" id="GO:0016740">
    <property type="term" value="F:transferase activity"/>
    <property type="evidence" value="ECO:0007669"/>
    <property type="project" value="UniProtKB-KW"/>
</dbReference>
<dbReference type="AlphaFoldDB" id="A0A7W6CKL7"/>
<organism evidence="2 3">
    <name type="scientific">Rhizobium metallidurans</name>
    <dbReference type="NCBI Taxonomy" id="1265931"/>
    <lineage>
        <taxon>Bacteria</taxon>
        <taxon>Pseudomonadati</taxon>
        <taxon>Pseudomonadota</taxon>
        <taxon>Alphaproteobacteria</taxon>
        <taxon>Hyphomicrobiales</taxon>
        <taxon>Rhizobiaceae</taxon>
        <taxon>Rhizobium/Agrobacterium group</taxon>
        <taxon>Rhizobium</taxon>
    </lineage>
</organism>
<evidence type="ECO:0000313" key="3">
    <source>
        <dbReference type="Proteomes" id="UP000582090"/>
    </source>
</evidence>
<gene>
    <name evidence="2" type="ORF">GGQ67_000393</name>
</gene>
<keyword evidence="2" id="KW-0808">Transferase</keyword>
<evidence type="ECO:0000259" key="1">
    <source>
        <dbReference type="Pfam" id="PF04230"/>
    </source>
</evidence>
<keyword evidence="3" id="KW-1185">Reference proteome</keyword>